<dbReference type="Gene3D" id="3.40.50.450">
    <property type="match status" value="1"/>
</dbReference>
<organism evidence="1 2">
    <name type="scientific">Roseburia intestinalis</name>
    <dbReference type="NCBI Taxonomy" id="166486"/>
    <lineage>
        <taxon>Bacteria</taxon>
        <taxon>Bacillati</taxon>
        <taxon>Bacillota</taxon>
        <taxon>Clostridia</taxon>
        <taxon>Lachnospirales</taxon>
        <taxon>Lachnospiraceae</taxon>
        <taxon>Roseburia</taxon>
    </lineage>
</organism>
<reference evidence="1 2" key="1">
    <citation type="journal article" date="2019" name="Nat. Med.">
        <title>A library of human gut bacterial isolates paired with longitudinal multiomics data enables mechanistic microbiome research.</title>
        <authorList>
            <person name="Poyet M."/>
            <person name="Groussin M."/>
            <person name="Gibbons S.M."/>
            <person name="Avila-Pacheco J."/>
            <person name="Jiang X."/>
            <person name="Kearney S.M."/>
            <person name="Perrotta A.R."/>
            <person name="Berdy B."/>
            <person name="Zhao S."/>
            <person name="Lieberman T.D."/>
            <person name="Swanson P.K."/>
            <person name="Smith M."/>
            <person name="Roesemann S."/>
            <person name="Alexander J.E."/>
            <person name="Rich S.A."/>
            <person name="Livny J."/>
            <person name="Vlamakis H."/>
            <person name="Clish C."/>
            <person name="Bullock K."/>
            <person name="Deik A."/>
            <person name="Scott J."/>
            <person name="Pierce K.A."/>
            <person name="Xavier R.J."/>
            <person name="Alm E.J."/>
        </authorList>
    </citation>
    <scope>NUCLEOTIDE SEQUENCE [LARGE SCALE GENOMIC DNA]</scope>
    <source>
        <strain evidence="1 2">BIOML-A1</strain>
    </source>
</reference>
<accession>A0A6L6L3V0</accession>
<dbReference type="InterPro" id="IPR010697">
    <property type="entry name" value="YspA"/>
</dbReference>
<dbReference type="EMBL" id="WNAJ01000007">
    <property type="protein sequence ID" value="MTR85034.1"/>
    <property type="molecule type" value="Genomic_DNA"/>
</dbReference>
<proteinExistence type="predicted"/>
<evidence type="ECO:0000313" key="1">
    <source>
        <dbReference type="EMBL" id="MTR85034.1"/>
    </source>
</evidence>
<protein>
    <submittedName>
        <fullName evidence="1">DUF1273 family protein</fullName>
    </submittedName>
</protein>
<dbReference type="PANTHER" id="PTHR38440:SF1">
    <property type="entry name" value="UPF0398 PROTEIN SPR0331"/>
    <property type="match status" value="1"/>
</dbReference>
<sequence>MREKTACFTGHRKIPPESIPELSQRLKNILLRLIEEGYMYFGAGGALGFDTLAAQCVLSLRKRYSHIKLILVLPCTTQTKGWSKDDIAVYEEIKSQADKVVYTSHDYFRGCMFKRNRHLVNGSSVCIAYLTQEKGGTAYTVNYARQNNVQVINLAAQ</sequence>
<gene>
    <name evidence="1" type="ORF">GMD50_08150</name>
</gene>
<name>A0A6L6L3V0_9FIRM</name>
<dbReference type="Proteomes" id="UP000478483">
    <property type="component" value="Unassembled WGS sequence"/>
</dbReference>
<evidence type="ECO:0000313" key="2">
    <source>
        <dbReference type="Proteomes" id="UP000478483"/>
    </source>
</evidence>
<dbReference type="RefSeq" id="WP_155219456.1">
    <property type="nucleotide sequence ID" value="NZ_WNAJ01000007.1"/>
</dbReference>
<dbReference type="AlphaFoldDB" id="A0A6L6L3V0"/>
<dbReference type="SUPFAM" id="SSF102405">
    <property type="entry name" value="MCP/YpsA-like"/>
    <property type="match status" value="1"/>
</dbReference>
<comment type="caution">
    <text evidence="1">The sequence shown here is derived from an EMBL/GenBank/DDBJ whole genome shotgun (WGS) entry which is preliminary data.</text>
</comment>
<dbReference type="PANTHER" id="PTHR38440">
    <property type="entry name" value="UPF0398 PROTEIN YPSA"/>
    <property type="match status" value="1"/>
</dbReference>
<dbReference type="Pfam" id="PF06908">
    <property type="entry name" value="YpsA"/>
    <property type="match status" value="1"/>
</dbReference>